<comment type="caution">
    <text evidence="1">The sequence shown here is derived from an EMBL/GenBank/DDBJ whole genome shotgun (WGS) entry which is preliminary data.</text>
</comment>
<evidence type="ECO:0000313" key="2">
    <source>
        <dbReference type="Proteomes" id="UP000640725"/>
    </source>
</evidence>
<dbReference type="Proteomes" id="UP000640725">
    <property type="component" value="Unassembled WGS sequence"/>
</dbReference>
<keyword evidence="2" id="KW-1185">Reference proteome</keyword>
<gene>
    <name evidence="1" type="ORF">IQ236_04140</name>
</gene>
<organism evidence="1 2">
    <name type="scientific">Planktothrix mougeotii LEGE 06226</name>
    <dbReference type="NCBI Taxonomy" id="1828728"/>
    <lineage>
        <taxon>Bacteria</taxon>
        <taxon>Bacillati</taxon>
        <taxon>Cyanobacteriota</taxon>
        <taxon>Cyanophyceae</taxon>
        <taxon>Oscillatoriophycideae</taxon>
        <taxon>Oscillatoriales</taxon>
        <taxon>Microcoleaceae</taxon>
        <taxon>Planktothrix</taxon>
    </lineage>
</organism>
<evidence type="ECO:0000313" key="1">
    <source>
        <dbReference type="EMBL" id="MBE9142411.1"/>
    </source>
</evidence>
<protein>
    <submittedName>
        <fullName evidence="1">Uncharacterized protein</fullName>
    </submittedName>
</protein>
<dbReference type="RefSeq" id="WP_193868088.1">
    <property type="nucleotide sequence ID" value="NZ_JADEWU010000005.1"/>
</dbReference>
<name>A0ABR9U9A6_9CYAN</name>
<sequence length="91" mass="10228">MEAVIETIVSKLRYLGKPQLEVVLTFVDFLNWQSAPSLLSTVSDSDAEIGDHEFEILLDELADEFIKNRKVNVPTLSDFAVSRAGIYEDHS</sequence>
<accession>A0ABR9U9A6</accession>
<reference evidence="1 2" key="1">
    <citation type="submission" date="2020-10" db="EMBL/GenBank/DDBJ databases">
        <authorList>
            <person name="Castelo-Branco R."/>
            <person name="Eusebio N."/>
            <person name="Adriana R."/>
            <person name="Vieira A."/>
            <person name="Brugerolle De Fraissinette N."/>
            <person name="Rezende De Castro R."/>
            <person name="Schneider M.P."/>
            <person name="Vasconcelos V."/>
            <person name="Leao P.N."/>
        </authorList>
    </citation>
    <scope>NUCLEOTIDE SEQUENCE [LARGE SCALE GENOMIC DNA]</scope>
    <source>
        <strain evidence="1 2">LEGE 06226</strain>
    </source>
</reference>
<dbReference type="EMBL" id="JADEWU010000005">
    <property type="protein sequence ID" value="MBE9142411.1"/>
    <property type="molecule type" value="Genomic_DNA"/>
</dbReference>
<proteinExistence type="predicted"/>